<evidence type="ECO:0000313" key="8">
    <source>
        <dbReference type="EMBL" id="MFC4311318.1"/>
    </source>
</evidence>
<feature type="binding site" evidence="5">
    <location>
        <position position="123"/>
    </location>
    <ligand>
        <name>ATP</name>
        <dbReference type="ChEBI" id="CHEBI:30616"/>
    </ligand>
</feature>
<evidence type="ECO:0000256" key="2">
    <source>
        <dbReference type="ARBA" id="ARBA00022741"/>
    </source>
</evidence>
<dbReference type="InterPro" id="IPR011009">
    <property type="entry name" value="Kinase-like_dom_sf"/>
</dbReference>
<evidence type="ECO:0000256" key="1">
    <source>
        <dbReference type="ARBA" id="ARBA00022679"/>
    </source>
</evidence>
<dbReference type="PROSITE" id="PS00108">
    <property type="entry name" value="PROTEIN_KINASE_ST"/>
    <property type="match status" value="1"/>
</dbReference>
<keyword evidence="2 5" id="KW-0547">Nucleotide-binding</keyword>
<dbReference type="SUPFAM" id="SSF48452">
    <property type="entry name" value="TPR-like"/>
    <property type="match status" value="3"/>
</dbReference>
<dbReference type="InterPro" id="IPR000719">
    <property type="entry name" value="Prot_kinase_dom"/>
</dbReference>
<evidence type="ECO:0000256" key="3">
    <source>
        <dbReference type="ARBA" id="ARBA00022777"/>
    </source>
</evidence>
<keyword evidence="6" id="KW-0812">Transmembrane</keyword>
<dbReference type="PROSITE" id="PS00107">
    <property type="entry name" value="PROTEIN_KINASE_ATP"/>
    <property type="match status" value="1"/>
</dbReference>
<protein>
    <submittedName>
        <fullName evidence="8">Protein kinase</fullName>
    </submittedName>
</protein>
<dbReference type="SMART" id="SM00220">
    <property type="entry name" value="S_TKc"/>
    <property type="match status" value="1"/>
</dbReference>
<keyword evidence="6" id="KW-1133">Transmembrane helix</keyword>
<feature type="domain" description="Protein kinase" evidence="7">
    <location>
        <begin position="92"/>
        <end position="393"/>
    </location>
</feature>
<evidence type="ECO:0000256" key="5">
    <source>
        <dbReference type="PROSITE-ProRule" id="PRU10141"/>
    </source>
</evidence>
<gene>
    <name evidence="8" type="ORF">ACFPN2_19625</name>
</gene>
<dbReference type="InterPro" id="IPR008271">
    <property type="entry name" value="Ser/Thr_kinase_AS"/>
</dbReference>
<dbReference type="EMBL" id="JBHSDU010000003">
    <property type="protein sequence ID" value="MFC4311318.1"/>
    <property type="molecule type" value="Genomic_DNA"/>
</dbReference>
<dbReference type="Pfam" id="PF13424">
    <property type="entry name" value="TPR_12"/>
    <property type="match status" value="1"/>
</dbReference>
<dbReference type="GO" id="GO:0016301">
    <property type="term" value="F:kinase activity"/>
    <property type="evidence" value="ECO:0007669"/>
    <property type="project" value="UniProtKB-KW"/>
</dbReference>
<dbReference type="SMART" id="SM00028">
    <property type="entry name" value="TPR"/>
    <property type="match status" value="6"/>
</dbReference>
<proteinExistence type="predicted"/>
<keyword evidence="3 8" id="KW-0418">Kinase</keyword>
<evidence type="ECO:0000256" key="6">
    <source>
        <dbReference type="SAM" id="Phobius"/>
    </source>
</evidence>
<dbReference type="SUPFAM" id="SSF56112">
    <property type="entry name" value="Protein kinase-like (PK-like)"/>
    <property type="match status" value="1"/>
</dbReference>
<keyword evidence="1" id="KW-0808">Transferase</keyword>
<reference evidence="9" key="1">
    <citation type="journal article" date="2019" name="Int. J. Syst. Evol. Microbiol.">
        <title>The Global Catalogue of Microorganisms (GCM) 10K type strain sequencing project: providing services to taxonomists for standard genome sequencing and annotation.</title>
        <authorList>
            <consortium name="The Broad Institute Genomics Platform"/>
            <consortium name="The Broad Institute Genome Sequencing Center for Infectious Disease"/>
            <person name="Wu L."/>
            <person name="Ma J."/>
        </authorList>
    </citation>
    <scope>NUCLEOTIDE SEQUENCE [LARGE SCALE GENOMIC DNA]</scope>
    <source>
        <strain evidence="9">CGMCC 1.10759</strain>
    </source>
</reference>
<name>A0ABV8SXE0_9GAMM</name>
<dbReference type="InterPro" id="IPR011990">
    <property type="entry name" value="TPR-like_helical_dom_sf"/>
</dbReference>
<dbReference type="RefSeq" id="WP_380599550.1">
    <property type="nucleotide sequence ID" value="NZ_JBHSDU010000003.1"/>
</dbReference>
<keyword evidence="9" id="KW-1185">Reference proteome</keyword>
<evidence type="ECO:0000313" key="9">
    <source>
        <dbReference type="Proteomes" id="UP001595904"/>
    </source>
</evidence>
<dbReference type="CDD" id="cd14014">
    <property type="entry name" value="STKc_PknB_like"/>
    <property type="match status" value="1"/>
</dbReference>
<dbReference type="Pfam" id="PF13176">
    <property type="entry name" value="TPR_7"/>
    <property type="match status" value="1"/>
</dbReference>
<organism evidence="8 9">
    <name type="scientific">Steroidobacter flavus</name>
    <dbReference type="NCBI Taxonomy" id="1842136"/>
    <lineage>
        <taxon>Bacteria</taxon>
        <taxon>Pseudomonadati</taxon>
        <taxon>Pseudomonadota</taxon>
        <taxon>Gammaproteobacteria</taxon>
        <taxon>Steroidobacterales</taxon>
        <taxon>Steroidobacteraceae</taxon>
        <taxon>Steroidobacter</taxon>
    </lineage>
</organism>
<keyword evidence="6" id="KW-0472">Membrane</keyword>
<dbReference type="Gene3D" id="3.30.200.20">
    <property type="entry name" value="Phosphorylase Kinase, domain 1"/>
    <property type="match status" value="1"/>
</dbReference>
<accession>A0ABV8SXE0</accession>
<dbReference type="PANTHER" id="PTHR43289:SF34">
    <property type="entry name" value="SERINE_THREONINE-PROTEIN KINASE YBDM-RELATED"/>
    <property type="match status" value="1"/>
</dbReference>
<evidence type="ECO:0000256" key="4">
    <source>
        <dbReference type="ARBA" id="ARBA00022840"/>
    </source>
</evidence>
<evidence type="ECO:0000259" key="7">
    <source>
        <dbReference type="PROSITE" id="PS50011"/>
    </source>
</evidence>
<dbReference type="InterPro" id="IPR017441">
    <property type="entry name" value="Protein_kinase_ATP_BS"/>
</dbReference>
<dbReference type="Proteomes" id="UP001595904">
    <property type="component" value="Unassembled WGS sequence"/>
</dbReference>
<feature type="transmembrane region" description="Helical" evidence="6">
    <location>
        <begin position="417"/>
        <end position="439"/>
    </location>
</feature>
<comment type="caution">
    <text evidence="8">The sequence shown here is derived from an EMBL/GenBank/DDBJ whole genome shotgun (WGS) entry which is preliminary data.</text>
</comment>
<dbReference type="Gene3D" id="1.25.40.10">
    <property type="entry name" value="Tetratricopeptide repeat domain"/>
    <property type="match status" value="2"/>
</dbReference>
<sequence>MTPEPPGKNVDDRWERLQDLFSRAVELPDREREAFISAETGDDKDLKDELLELLACDVGQSTGPLTHALGAAIDATTRDRRKALVGRVIGNYKLASILGHGGTGTVYLGERADRQYSAQVAVKIVDNAPIHGDLGQRFRAERQILASLNHANIARLLDAGETKDGQPYLVMEYVHGEPVDRYCDRQQLDLTARLKLFLEICNAVQYAHQNLIVHRDLKPANILVTAEGAPKLLDFGIAKLLDTGDAAAMLALTRMNDRLLTPEYASPEQIMGRQVTTASDVYALGVVLYELLTGLRPYTVPSSASQLELERSICISDPQRPSTAVKKAIDAAEAAEGESPIAAIALARGLQPDRLQKRLLGDIDSIVMRALRKEPQHRYGSVEQLAADLRRYLSAEPVVARQGNWLYYSQRFVRRHAFGVSAGAFFIVVIVAFAVVMSIQNQRIAAERDKAANESKSAQAVSEFMLDVFSAAEPFKAQGKEITARQLLEQSGLQVRADKGMRPEVRARLLASIGRAFRRSGDPERSLSYLEDAVHLRRQMPNGGGLPAADDMSELAVTLRTLGDMNGSARVIKEAMELCDRIGSQRTPTYATLLTNRGRVEFASGDVTRSRQSFEQALALNRQVRGPNDQEVAVVLLDLSLVFMWMDDIPSVERVTRQAVDIFRLTAPDLHPDRVLAETRLGEALLMQNHINEAGVMFEATLEKQRILFGNNSRQVAEVLDSLSQIRRAQGQLAESEQFASEALSSAVNAMGAEHAYTPYFRTSYASVLMRRGKFNDAERELRHSLDTLARTRPADHQYVCSAEHLLGEVLLETNRLADAEAMLTAAMNRWKRTDAPAWRSARSASALGEVFYKQGRMREAETYLTRAYTELAADDSADRDVRIKARQRVEHFYIANGQREKLNDLMLATSGTAPNNTPQARPN</sequence>
<dbReference type="Pfam" id="PF00069">
    <property type="entry name" value="Pkinase"/>
    <property type="match status" value="1"/>
</dbReference>
<dbReference type="Gene3D" id="1.10.510.10">
    <property type="entry name" value="Transferase(Phosphotransferase) domain 1"/>
    <property type="match status" value="1"/>
</dbReference>
<dbReference type="Pfam" id="PF13374">
    <property type="entry name" value="TPR_10"/>
    <property type="match status" value="1"/>
</dbReference>
<dbReference type="PANTHER" id="PTHR43289">
    <property type="entry name" value="MITOGEN-ACTIVATED PROTEIN KINASE KINASE KINASE 20-RELATED"/>
    <property type="match status" value="1"/>
</dbReference>
<dbReference type="PROSITE" id="PS50011">
    <property type="entry name" value="PROTEIN_KINASE_DOM"/>
    <property type="match status" value="1"/>
</dbReference>
<keyword evidence="4 5" id="KW-0067">ATP-binding</keyword>
<dbReference type="InterPro" id="IPR019734">
    <property type="entry name" value="TPR_rpt"/>
</dbReference>